<name>A0A931DXW7_9CORY</name>
<keyword evidence="3" id="KW-1185">Reference proteome</keyword>
<sequence length="149" mass="15895">MSEITDSFTLPAFEDLFPNSPITDEALNSMLEVAFDPETPDPGTDLIPDPDSLLVDPVTDDLVDLDSFAETDGADLAGSDNNFFAEHYPDGESDSGLYLEDSPAGDTDFGTESSDEFGDYGSDYGSDYGTDFGTDYGSDYGTDDPLAGF</sequence>
<protein>
    <submittedName>
        <fullName evidence="2">Uncharacterized protein</fullName>
    </submittedName>
</protein>
<dbReference type="RefSeq" id="WP_196824585.1">
    <property type="nucleotide sequence ID" value="NZ_CP046980.1"/>
</dbReference>
<evidence type="ECO:0000313" key="2">
    <source>
        <dbReference type="EMBL" id="MBG6122135.1"/>
    </source>
</evidence>
<accession>A0A931DXW7</accession>
<comment type="caution">
    <text evidence="2">The sequence shown here is derived from an EMBL/GenBank/DDBJ whole genome shotgun (WGS) entry which is preliminary data.</text>
</comment>
<gene>
    <name evidence="2" type="ORF">IW254_001104</name>
</gene>
<organism evidence="2 3">
    <name type="scientific">Corynebacterium aquatimens</name>
    <dbReference type="NCBI Taxonomy" id="1190508"/>
    <lineage>
        <taxon>Bacteria</taxon>
        <taxon>Bacillati</taxon>
        <taxon>Actinomycetota</taxon>
        <taxon>Actinomycetes</taxon>
        <taxon>Mycobacteriales</taxon>
        <taxon>Corynebacteriaceae</taxon>
        <taxon>Corynebacterium</taxon>
    </lineage>
</organism>
<evidence type="ECO:0000256" key="1">
    <source>
        <dbReference type="SAM" id="MobiDB-lite"/>
    </source>
</evidence>
<dbReference type="AlphaFoldDB" id="A0A931DXW7"/>
<feature type="region of interest" description="Disordered" evidence="1">
    <location>
        <begin position="79"/>
        <end position="149"/>
    </location>
</feature>
<proteinExistence type="predicted"/>
<dbReference type="Proteomes" id="UP000658613">
    <property type="component" value="Unassembled WGS sequence"/>
</dbReference>
<feature type="compositionally biased region" description="Low complexity" evidence="1">
    <location>
        <begin position="119"/>
        <end position="149"/>
    </location>
</feature>
<dbReference type="EMBL" id="JADOUE010000001">
    <property type="protein sequence ID" value="MBG6122135.1"/>
    <property type="molecule type" value="Genomic_DNA"/>
</dbReference>
<reference evidence="2" key="1">
    <citation type="submission" date="2020-11" db="EMBL/GenBank/DDBJ databases">
        <title>Sequencing the genomes of 1000 actinobacteria strains.</title>
        <authorList>
            <person name="Klenk H.-P."/>
        </authorList>
    </citation>
    <scope>NUCLEOTIDE SEQUENCE</scope>
    <source>
        <strain evidence="2">DSM 45632</strain>
    </source>
</reference>
<evidence type="ECO:0000313" key="3">
    <source>
        <dbReference type="Proteomes" id="UP000658613"/>
    </source>
</evidence>